<feature type="region of interest" description="Disordered" evidence="1">
    <location>
        <begin position="1"/>
        <end position="23"/>
    </location>
</feature>
<protein>
    <submittedName>
        <fullName evidence="2">Uncharacterized protein</fullName>
    </submittedName>
</protein>
<dbReference type="Proteomes" id="UP000765509">
    <property type="component" value="Unassembled WGS sequence"/>
</dbReference>
<keyword evidence="3" id="KW-1185">Reference proteome</keyword>
<dbReference type="AlphaFoldDB" id="A0A9Q3F8Z7"/>
<reference evidence="2" key="1">
    <citation type="submission" date="2021-03" db="EMBL/GenBank/DDBJ databases">
        <title>Draft genome sequence of rust myrtle Austropuccinia psidii MF-1, a brazilian biotype.</title>
        <authorList>
            <person name="Quecine M.C."/>
            <person name="Pachon D.M.R."/>
            <person name="Bonatelli M.L."/>
            <person name="Correr F.H."/>
            <person name="Franceschini L.M."/>
            <person name="Leite T.F."/>
            <person name="Margarido G.R.A."/>
            <person name="Almeida C.A."/>
            <person name="Ferrarezi J.A."/>
            <person name="Labate C.A."/>
        </authorList>
    </citation>
    <scope>NUCLEOTIDE SEQUENCE</scope>
    <source>
        <strain evidence="2">MF-1</strain>
    </source>
</reference>
<dbReference type="EMBL" id="AVOT02040727">
    <property type="protein sequence ID" value="MBW0535966.1"/>
    <property type="molecule type" value="Genomic_DNA"/>
</dbReference>
<feature type="compositionally biased region" description="Polar residues" evidence="1">
    <location>
        <begin position="1"/>
        <end position="12"/>
    </location>
</feature>
<comment type="caution">
    <text evidence="2">The sequence shown here is derived from an EMBL/GenBank/DDBJ whole genome shotgun (WGS) entry which is preliminary data.</text>
</comment>
<name>A0A9Q3F8Z7_9BASI</name>
<organism evidence="2 3">
    <name type="scientific">Austropuccinia psidii MF-1</name>
    <dbReference type="NCBI Taxonomy" id="1389203"/>
    <lineage>
        <taxon>Eukaryota</taxon>
        <taxon>Fungi</taxon>
        <taxon>Dikarya</taxon>
        <taxon>Basidiomycota</taxon>
        <taxon>Pucciniomycotina</taxon>
        <taxon>Pucciniomycetes</taxon>
        <taxon>Pucciniales</taxon>
        <taxon>Sphaerophragmiaceae</taxon>
        <taxon>Austropuccinia</taxon>
    </lineage>
</organism>
<proteinExistence type="predicted"/>
<accession>A0A9Q3F8Z7</accession>
<sequence>MPAPLTCSQNPQSEEDDKPSNSEDLVALVHSLTQRVDSLTSTWAKDLAELQSYQSQPPPLSTLSQGHSSAYEKLLKAPHCLADNGPTLLPNGANYPHWLEAMNTTLCYVFEFNTPIHDSPALLAGWLCSKNRVITCYLSTSLHPNVDPLSCDAETFFNAIQ</sequence>
<evidence type="ECO:0000313" key="3">
    <source>
        <dbReference type="Proteomes" id="UP000765509"/>
    </source>
</evidence>
<evidence type="ECO:0000256" key="1">
    <source>
        <dbReference type="SAM" id="MobiDB-lite"/>
    </source>
</evidence>
<evidence type="ECO:0000313" key="2">
    <source>
        <dbReference type="EMBL" id="MBW0535966.1"/>
    </source>
</evidence>
<gene>
    <name evidence="2" type="ORF">O181_075681</name>
</gene>